<dbReference type="EMBL" id="VBOY01000141">
    <property type="protein sequence ID" value="TMQ62385.1"/>
    <property type="molecule type" value="Genomic_DNA"/>
</dbReference>
<evidence type="ECO:0000313" key="1">
    <source>
        <dbReference type="EMBL" id="TMQ62385.1"/>
    </source>
</evidence>
<protein>
    <submittedName>
        <fullName evidence="1">Uncharacterized protein</fullName>
    </submittedName>
</protein>
<evidence type="ECO:0000313" key="2">
    <source>
        <dbReference type="Proteomes" id="UP000316609"/>
    </source>
</evidence>
<dbReference type="Proteomes" id="UP000316609">
    <property type="component" value="Unassembled WGS sequence"/>
</dbReference>
<proteinExistence type="predicted"/>
<organism evidence="1 2">
    <name type="scientific">Eiseniibacteriota bacterium</name>
    <dbReference type="NCBI Taxonomy" id="2212470"/>
    <lineage>
        <taxon>Bacteria</taxon>
        <taxon>Candidatus Eiseniibacteriota</taxon>
    </lineage>
</organism>
<name>A0A538TFG9_UNCEI</name>
<dbReference type="AlphaFoldDB" id="A0A538TFG9"/>
<comment type="caution">
    <text evidence="1">The sequence shown here is derived from an EMBL/GenBank/DDBJ whole genome shotgun (WGS) entry which is preliminary data.</text>
</comment>
<reference evidence="1 2" key="1">
    <citation type="journal article" date="2019" name="Nat. Microbiol.">
        <title>Mediterranean grassland soil C-N compound turnover is dependent on rainfall and depth, and is mediated by genomically divergent microorganisms.</title>
        <authorList>
            <person name="Diamond S."/>
            <person name="Andeer P.F."/>
            <person name="Li Z."/>
            <person name="Crits-Christoph A."/>
            <person name="Burstein D."/>
            <person name="Anantharaman K."/>
            <person name="Lane K.R."/>
            <person name="Thomas B.C."/>
            <person name="Pan C."/>
            <person name="Northen T.R."/>
            <person name="Banfield J.F."/>
        </authorList>
    </citation>
    <scope>NUCLEOTIDE SEQUENCE [LARGE SCALE GENOMIC DNA]</scope>
    <source>
        <strain evidence="1">WS_8</strain>
    </source>
</reference>
<sequence length="63" mass="6597">MKPSAREVLDELGRTRIPVIAKELRAGGVNSLAQGALFARGHVHGLAVDLADMDDMGAPSSAR</sequence>
<accession>A0A538TFG9</accession>
<gene>
    <name evidence="1" type="ORF">E6K78_11880</name>
</gene>